<feature type="domain" description="DUF4372" evidence="1">
    <location>
        <begin position="8"/>
        <end position="75"/>
    </location>
</feature>
<dbReference type="InterPro" id="IPR025399">
    <property type="entry name" value="DUF4372"/>
</dbReference>
<dbReference type="Proteomes" id="UP000199572">
    <property type="component" value="Unassembled WGS sequence"/>
</dbReference>
<dbReference type="OrthoDB" id="7327264at2"/>
<protein>
    <recommendedName>
        <fullName evidence="1">DUF4372 domain-containing protein</fullName>
    </recommendedName>
</protein>
<proteinExistence type="predicted"/>
<gene>
    <name evidence="2" type="ORF">SAMN04488023_1321</name>
</gene>
<name>A0A1H9ULT2_9SPHI</name>
<reference evidence="2 3" key="1">
    <citation type="submission" date="2016-10" db="EMBL/GenBank/DDBJ databases">
        <authorList>
            <person name="de Groot N.N."/>
        </authorList>
    </citation>
    <scope>NUCLEOTIDE SEQUENCE [LARGE SCALE GENOMIC DNA]</scope>
    <source>
        <strain evidence="2 3">DSM 18610</strain>
    </source>
</reference>
<dbReference type="AlphaFoldDB" id="A0A1H9ULT2"/>
<accession>A0A1H9ULT2</accession>
<dbReference type="Pfam" id="PF14294">
    <property type="entry name" value="DUF4372"/>
    <property type="match status" value="1"/>
</dbReference>
<evidence type="ECO:0000313" key="3">
    <source>
        <dbReference type="Proteomes" id="UP000199572"/>
    </source>
</evidence>
<evidence type="ECO:0000313" key="2">
    <source>
        <dbReference type="EMBL" id="SES10087.1"/>
    </source>
</evidence>
<keyword evidence="3" id="KW-1185">Reference proteome</keyword>
<dbReference type="RefSeq" id="WP_139180231.1">
    <property type="nucleotide sequence ID" value="NZ_FOGG01000032.1"/>
</dbReference>
<dbReference type="EMBL" id="FOGG01000032">
    <property type="protein sequence ID" value="SES10087.1"/>
    <property type="molecule type" value="Genomic_DNA"/>
</dbReference>
<feature type="non-terminal residue" evidence="2">
    <location>
        <position position="76"/>
    </location>
</feature>
<sequence>MRKNTFFTGQPILGQLLSLIPRYKVDQLSQKYHSNRYCKKFRTYDHLVTMLFSSFHHCTSLRELITGLQASSTRLG</sequence>
<evidence type="ECO:0000259" key="1">
    <source>
        <dbReference type="Pfam" id="PF14294"/>
    </source>
</evidence>
<organism evidence="2 3">
    <name type="scientific">Pedobacter rhizosphaerae</name>
    <dbReference type="NCBI Taxonomy" id="390241"/>
    <lineage>
        <taxon>Bacteria</taxon>
        <taxon>Pseudomonadati</taxon>
        <taxon>Bacteroidota</taxon>
        <taxon>Sphingobacteriia</taxon>
        <taxon>Sphingobacteriales</taxon>
        <taxon>Sphingobacteriaceae</taxon>
        <taxon>Pedobacter</taxon>
    </lineage>
</organism>
<dbReference type="STRING" id="390241.SAMN04488023_1321"/>